<accession>A0ABQ1JV06</accession>
<proteinExistence type="predicted"/>
<reference evidence="2" key="1">
    <citation type="journal article" date="2019" name="Int. J. Syst. Evol. Microbiol.">
        <title>The Global Catalogue of Microorganisms (GCM) 10K type strain sequencing project: providing services to taxonomists for standard genome sequencing and annotation.</title>
        <authorList>
            <consortium name="The Broad Institute Genomics Platform"/>
            <consortium name="The Broad Institute Genome Sequencing Center for Infectious Disease"/>
            <person name="Wu L."/>
            <person name="Ma J."/>
        </authorList>
    </citation>
    <scope>NUCLEOTIDE SEQUENCE [LARGE SCALE GENOMIC DNA]</scope>
    <source>
        <strain evidence="2">CGMCC 1.15461</strain>
    </source>
</reference>
<organism evidence="1 2">
    <name type="scientific">Flavobacterium suaedae</name>
    <dbReference type="NCBI Taxonomy" id="1767027"/>
    <lineage>
        <taxon>Bacteria</taxon>
        <taxon>Pseudomonadati</taxon>
        <taxon>Bacteroidota</taxon>
        <taxon>Flavobacteriia</taxon>
        <taxon>Flavobacteriales</taxon>
        <taxon>Flavobacteriaceae</taxon>
        <taxon>Flavobacterium</taxon>
    </lineage>
</organism>
<gene>
    <name evidence="1" type="ORF">GCM10007424_18450</name>
</gene>
<dbReference type="EMBL" id="BMJE01000004">
    <property type="protein sequence ID" value="GGB78610.1"/>
    <property type="molecule type" value="Genomic_DNA"/>
</dbReference>
<sequence length="238" mass="27621">MRHVFTIFITCFYFSFCFGQNKQLEHFVPKGWKALTIVKGDLNADGLEDAVMVIEEDNPDNIIKNATETPRAKELSLNSRQLLVLFKNESDEVYTLKVQNGVFIPAENSKEFPCLEDPYHNDGVIIEDGKFIINFYYFHNCGNWNVTNETYRFRFQENSLVLKEYDIINYHRASGFATEISVNLVTNKKYIITGNNIYDIDDDTAPVPVKTWSDIQLTEPITLQSLGEANCYYYENWL</sequence>
<dbReference type="Proteomes" id="UP000615760">
    <property type="component" value="Unassembled WGS sequence"/>
</dbReference>
<keyword evidence="2" id="KW-1185">Reference proteome</keyword>
<dbReference type="RefSeq" id="WP_188620990.1">
    <property type="nucleotide sequence ID" value="NZ_BMJE01000004.1"/>
</dbReference>
<evidence type="ECO:0000313" key="2">
    <source>
        <dbReference type="Proteomes" id="UP000615760"/>
    </source>
</evidence>
<name>A0ABQ1JV06_9FLAO</name>
<evidence type="ECO:0008006" key="3">
    <source>
        <dbReference type="Google" id="ProtNLM"/>
    </source>
</evidence>
<protein>
    <recommendedName>
        <fullName evidence="3">VCBS repeat-containing protein</fullName>
    </recommendedName>
</protein>
<evidence type="ECO:0000313" key="1">
    <source>
        <dbReference type="EMBL" id="GGB78610.1"/>
    </source>
</evidence>
<comment type="caution">
    <text evidence="1">The sequence shown here is derived from an EMBL/GenBank/DDBJ whole genome shotgun (WGS) entry which is preliminary data.</text>
</comment>